<organism evidence="3 4">
    <name type="scientific">Aeromicrobium alkaliterrae</name>
    <dbReference type="NCBI Taxonomy" id="302168"/>
    <lineage>
        <taxon>Bacteria</taxon>
        <taxon>Bacillati</taxon>
        <taxon>Actinomycetota</taxon>
        <taxon>Actinomycetes</taxon>
        <taxon>Propionibacteriales</taxon>
        <taxon>Nocardioidaceae</taxon>
        <taxon>Aeromicrobium</taxon>
    </lineage>
</organism>
<evidence type="ECO:0000313" key="4">
    <source>
        <dbReference type="Proteomes" id="UP001501057"/>
    </source>
</evidence>
<keyword evidence="4" id="KW-1185">Reference proteome</keyword>
<evidence type="ECO:0000256" key="1">
    <source>
        <dbReference type="SAM" id="Phobius"/>
    </source>
</evidence>
<keyword evidence="1" id="KW-1133">Transmembrane helix</keyword>
<evidence type="ECO:0000313" key="3">
    <source>
        <dbReference type="EMBL" id="GAA1754043.1"/>
    </source>
</evidence>
<accession>A0ABN2KE55</accession>
<feature type="transmembrane region" description="Helical" evidence="1">
    <location>
        <begin position="12"/>
        <end position="33"/>
    </location>
</feature>
<reference evidence="3 4" key="1">
    <citation type="journal article" date="2019" name="Int. J. Syst. Evol. Microbiol.">
        <title>The Global Catalogue of Microorganisms (GCM) 10K type strain sequencing project: providing services to taxonomists for standard genome sequencing and annotation.</title>
        <authorList>
            <consortium name="The Broad Institute Genomics Platform"/>
            <consortium name="The Broad Institute Genome Sequencing Center for Infectious Disease"/>
            <person name="Wu L."/>
            <person name="Ma J."/>
        </authorList>
    </citation>
    <scope>NUCLEOTIDE SEQUENCE [LARGE SCALE GENOMIC DNA]</scope>
    <source>
        <strain evidence="3 4">JCM 13518</strain>
    </source>
</reference>
<evidence type="ECO:0000259" key="2">
    <source>
        <dbReference type="Pfam" id="PF13400"/>
    </source>
</evidence>
<dbReference type="Proteomes" id="UP001501057">
    <property type="component" value="Unassembled WGS sequence"/>
</dbReference>
<protein>
    <recommendedName>
        <fullName evidence="2">Putative Flp pilus-assembly TadG-like N-terminal domain-containing protein</fullName>
    </recommendedName>
</protein>
<dbReference type="Pfam" id="PF13400">
    <property type="entry name" value="Tad"/>
    <property type="match status" value="1"/>
</dbReference>
<keyword evidence="1" id="KW-0812">Transmembrane</keyword>
<sequence length="140" mass="14066">MITPKPPGDERGAAALFIVLMTVAMLAAAGLVIDGGAALGDRRTLTNQAEQAARIGADALNQDSLRDGGRPTVDPARARAAADAYLRSVGAPPASIRITGGRVTVTLTGQTTTNILSLAGLTSITVTGTGTAESIDADNP</sequence>
<dbReference type="RefSeq" id="WP_344204358.1">
    <property type="nucleotide sequence ID" value="NZ_BAAAME010000013.1"/>
</dbReference>
<proteinExistence type="predicted"/>
<dbReference type="InterPro" id="IPR028087">
    <property type="entry name" value="Tad_N"/>
</dbReference>
<keyword evidence="1" id="KW-0472">Membrane</keyword>
<dbReference type="EMBL" id="BAAAME010000013">
    <property type="protein sequence ID" value="GAA1754043.1"/>
    <property type="molecule type" value="Genomic_DNA"/>
</dbReference>
<feature type="domain" description="Putative Flp pilus-assembly TadG-like N-terminal" evidence="2">
    <location>
        <begin position="12"/>
        <end position="59"/>
    </location>
</feature>
<comment type="caution">
    <text evidence="3">The sequence shown here is derived from an EMBL/GenBank/DDBJ whole genome shotgun (WGS) entry which is preliminary data.</text>
</comment>
<gene>
    <name evidence="3" type="ORF">GCM10009710_36890</name>
</gene>
<name>A0ABN2KE55_9ACTN</name>